<accession>A0A642V866</accession>
<dbReference type="VEuPathDB" id="FungiDB:TRICI_004079"/>
<dbReference type="AlphaFoldDB" id="A0A642V866"/>
<proteinExistence type="predicted"/>
<evidence type="ECO:0000313" key="1">
    <source>
        <dbReference type="EMBL" id="KAA8910660.1"/>
    </source>
</evidence>
<dbReference type="Gene3D" id="1.10.246.130">
    <property type="match status" value="1"/>
</dbReference>
<dbReference type="SUPFAM" id="SSF56235">
    <property type="entry name" value="N-terminal nucleophile aminohydrolases (Ntn hydrolases)"/>
    <property type="match status" value="1"/>
</dbReference>
<reference evidence="1" key="1">
    <citation type="journal article" date="2019" name="G3 (Bethesda)">
        <title>Genome Assemblies of Two Rare Opportunistic Yeast Pathogens: Diutina rugosa (syn. Candida rugosa) and Trichomonascus ciferrii (syn. Candida ciferrii).</title>
        <authorList>
            <person name="Mixao V."/>
            <person name="Saus E."/>
            <person name="Hansen A.P."/>
            <person name="Lass-Florl C."/>
            <person name="Gabaldon T."/>
        </authorList>
    </citation>
    <scope>NUCLEOTIDE SEQUENCE</scope>
    <source>
        <strain evidence="1">CBS 4856</strain>
    </source>
</reference>
<dbReference type="Proteomes" id="UP000761534">
    <property type="component" value="Unassembled WGS sequence"/>
</dbReference>
<evidence type="ECO:0000313" key="2">
    <source>
        <dbReference type="Proteomes" id="UP000761534"/>
    </source>
</evidence>
<keyword evidence="2" id="KW-1185">Reference proteome</keyword>
<dbReference type="PANTHER" id="PTHR43881:SF1">
    <property type="entry name" value="GAMMA-GLUTAMYLTRANSPEPTIDASE (AFU_ORTHOLOGUE AFUA_4G13580)"/>
    <property type="match status" value="1"/>
</dbReference>
<dbReference type="InterPro" id="IPR029055">
    <property type="entry name" value="Ntn_hydrolases_N"/>
</dbReference>
<dbReference type="EMBL" id="SWFS01000305">
    <property type="protein sequence ID" value="KAA8910660.1"/>
    <property type="molecule type" value="Genomic_DNA"/>
</dbReference>
<sequence>MSDRFASRRSVVHSKKGIVSCTQPLAAAAGLKVLEKGGNAAMASVAVAAALCSLEPMMVSIGGDAFAIFYENATKKLHGINGSGRTPKAASIDLLKKSGVKGPRIPQDSIHSVTVPGAAAAWVDVYEKWGNGKVSLEEALEPVAQLAEEGHPISHVSAQLWANDAEKLLKTSKNGVDLLNSEKKAPKEGELFANKPYAHVLRKIAKEGKDGFYKGEVAENIVKIVDDMGGVMTLEDLAEHKSMFVDTVSMEFAGVKLQELPPNGQGLVALQALGILKQLDKEGKIDISKFEHNSADYLHALIETLKYSFKDAEEFVTDIEKLDYDVNDLLSDSYLAERAKLFDPKKSNTDFDHGSINPMHKTDTVYFSVTDAEGNACSFINSVYGGFGSAIVPDNCGFVLQNRGCNFNLTEGTRNVYAPSKRPYHTIIPAMITNPDDSLYASFGVMGGFMQPQGHIQVLSNLRLFGLDPQQALDSPRICLYADTDYKDEGLGPDSPISTQNRCVVGIEEGIPDDVVKELENRGHKVKVLKGLHKRSLFGRGQIICRNNETGVFSAGSDLRGDGAAVPQI</sequence>
<evidence type="ECO:0008006" key="3">
    <source>
        <dbReference type="Google" id="ProtNLM"/>
    </source>
</evidence>
<dbReference type="Pfam" id="PF01019">
    <property type="entry name" value="G_glu_transpept"/>
    <property type="match status" value="1"/>
</dbReference>
<name>A0A642V866_9ASCO</name>
<gene>
    <name evidence="1" type="ORF">TRICI_004079</name>
</gene>
<dbReference type="PRINTS" id="PR01210">
    <property type="entry name" value="GGTRANSPTASE"/>
</dbReference>
<dbReference type="InterPro" id="IPR052896">
    <property type="entry name" value="GGT-like_enzyme"/>
</dbReference>
<dbReference type="InterPro" id="IPR043138">
    <property type="entry name" value="GGT_lsub"/>
</dbReference>
<dbReference type="Gene3D" id="3.60.20.40">
    <property type="match status" value="1"/>
</dbReference>
<protein>
    <recommendedName>
        <fullName evidence="3">Gamma-glutamyltransferase</fullName>
    </recommendedName>
</protein>
<dbReference type="PANTHER" id="PTHR43881">
    <property type="entry name" value="GAMMA-GLUTAMYLTRANSPEPTIDASE (AFU_ORTHOLOGUE AFUA_4G13580)"/>
    <property type="match status" value="1"/>
</dbReference>
<comment type="caution">
    <text evidence="1">The sequence shown here is derived from an EMBL/GenBank/DDBJ whole genome shotgun (WGS) entry which is preliminary data.</text>
</comment>
<organism evidence="1 2">
    <name type="scientific">Trichomonascus ciferrii</name>
    <dbReference type="NCBI Taxonomy" id="44093"/>
    <lineage>
        <taxon>Eukaryota</taxon>
        <taxon>Fungi</taxon>
        <taxon>Dikarya</taxon>
        <taxon>Ascomycota</taxon>
        <taxon>Saccharomycotina</taxon>
        <taxon>Dipodascomycetes</taxon>
        <taxon>Dipodascales</taxon>
        <taxon>Trichomonascaceae</taxon>
        <taxon>Trichomonascus</taxon>
        <taxon>Trichomonascus ciferrii complex</taxon>
    </lineage>
</organism>
<dbReference type="OrthoDB" id="2015213at2759"/>
<dbReference type="InterPro" id="IPR043137">
    <property type="entry name" value="GGT_ssub_C"/>
</dbReference>